<name>A0ACB9TQT1_HOLOL</name>
<sequence>MYKKRYGNKNLFPNALLLFIYLQTDLKLYVNLFQLSRSNSREVTLTGVDRKTSGEFKCEVSADAPLFHTEIRAAHLLVAGMYFILDCNAIHISWDSAPTKLISRSLNEELRNKDQEKENTVAFKSSEKICYRCKNKSHMSINCPNKDNKTEGNCFKCGNKGHYAGACRNGSQPNDFQCNICKKNNHAEEKCFFFLGKSSKNRIAFFGEKEKTSLKEMVRPRNSTEILKIIETYEALPGLETIRSIYTMHVHQSMFKSGKIKLRCLATMFTLYRRTKEIELQEDAPLLALVMEPTPHSNKGKKSEKNVRALTEWKMDGKRATGRPRMRWIDDVEDDLKKMGIKDEWKTMVHDRKEWRGIAMKAKEIA</sequence>
<evidence type="ECO:0000313" key="1">
    <source>
        <dbReference type="EMBL" id="KAI4469152.1"/>
    </source>
</evidence>
<reference evidence="1" key="1">
    <citation type="submission" date="2022-04" db="EMBL/GenBank/DDBJ databases">
        <title>Chromosome-scale genome assembly of Holotrichia oblita Faldermann.</title>
        <authorList>
            <person name="Rongchong L."/>
        </authorList>
    </citation>
    <scope>NUCLEOTIDE SEQUENCE</scope>
    <source>
        <strain evidence="1">81SQS9</strain>
    </source>
</reference>
<accession>A0ACB9TQT1</accession>
<evidence type="ECO:0000313" key="2">
    <source>
        <dbReference type="Proteomes" id="UP001056778"/>
    </source>
</evidence>
<proteinExistence type="predicted"/>
<dbReference type="EMBL" id="CM043016">
    <property type="protein sequence ID" value="KAI4469152.1"/>
    <property type="molecule type" value="Genomic_DNA"/>
</dbReference>
<keyword evidence="2" id="KW-1185">Reference proteome</keyword>
<gene>
    <name evidence="1" type="ORF">MML48_2g00011172</name>
</gene>
<organism evidence="1 2">
    <name type="scientific">Holotrichia oblita</name>
    <name type="common">Chafer beetle</name>
    <dbReference type="NCBI Taxonomy" id="644536"/>
    <lineage>
        <taxon>Eukaryota</taxon>
        <taxon>Metazoa</taxon>
        <taxon>Ecdysozoa</taxon>
        <taxon>Arthropoda</taxon>
        <taxon>Hexapoda</taxon>
        <taxon>Insecta</taxon>
        <taxon>Pterygota</taxon>
        <taxon>Neoptera</taxon>
        <taxon>Endopterygota</taxon>
        <taxon>Coleoptera</taxon>
        <taxon>Polyphaga</taxon>
        <taxon>Scarabaeiformia</taxon>
        <taxon>Scarabaeidae</taxon>
        <taxon>Melolonthinae</taxon>
        <taxon>Holotrichia</taxon>
    </lineage>
</organism>
<dbReference type="Proteomes" id="UP001056778">
    <property type="component" value="Chromosome 2"/>
</dbReference>
<comment type="caution">
    <text evidence="1">The sequence shown here is derived from an EMBL/GenBank/DDBJ whole genome shotgun (WGS) entry which is preliminary data.</text>
</comment>
<protein>
    <submittedName>
        <fullName evidence="1">Beat protein</fullName>
    </submittedName>
</protein>